<evidence type="ECO:0008006" key="3">
    <source>
        <dbReference type="Google" id="ProtNLM"/>
    </source>
</evidence>
<organism evidence="1 2">
    <name type="scientific">Nocardia higoensis</name>
    <dbReference type="NCBI Taxonomy" id="228599"/>
    <lineage>
        <taxon>Bacteria</taxon>
        <taxon>Bacillati</taxon>
        <taxon>Actinomycetota</taxon>
        <taxon>Actinomycetes</taxon>
        <taxon>Mycobacteriales</taxon>
        <taxon>Nocardiaceae</taxon>
        <taxon>Nocardia</taxon>
    </lineage>
</organism>
<proteinExistence type="predicted"/>
<name>A0ABS0DE42_9NOCA</name>
<keyword evidence="2" id="KW-1185">Reference proteome</keyword>
<dbReference type="Proteomes" id="UP000707731">
    <property type="component" value="Unassembled WGS sequence"/>
</dbReference>
<evidence type="ECO:0000313" key="2">
    <source>
        <dbReference type="Proteomes" id="UP000707731"/>
    </source>
</evidence>
<accession>A0ABS0DE42</accession>
<dbReference type="RefSeq" id="WP_195003284.1">
    <property type="nucleotide sequence ID" value="NZ_JADLQN010000003.1"/>
</dbReference>
<reference evidence="1 2" key="1">
    <citation type="submission" date="2020-10" db="EMBL/GenBank/DDBJ databases">
        <title>Identification of Nocardia species via Next-generation sequencing and recognition of intraspecies genetic diversity.</title>
        <authorList>
            <person name="Li P."/>
            <person name="Li P."/>
            <person name="Lu B."/>
        </authorList>
    </citation>
    <scope>NUCLEOTIDE SEQUENCE [LARGE SCALE GENOMIC DNA]</scope>
    <source>
        <strain evidence="1 2">BJ06-0143</strain>
    </source>
</reference>
<comment type="caution">
    <text evidence="1">The sequence shown here is derived from an EMBL/GenBank/DDBJ whole genome shotgun (WGS) entry which is preliminary data.</text>
</comment>
<gene>
    <name evidence="1" type="ORF">IU449_17950</name>
</gene>
<sequence>MTTALPLLIALAVTLLAYRAVRREPVGARVHALFGAVVPRDSDPGFYDHQRQLRDITAVRTHEELDEAA</sequence>
<evidence type="ECO:0000313" key="1">
    <source>
        <dbReference type="EMBL" id="MBF6356405.1"/>
    </source>
</evidence>
<dbReference type="EMBL" id="JADLQN010000003">
    <property type="protein sequence ID" value="MBF6356405.1"/>
    <property type="molecule type" value="Genomic_DNA"/>
</dbReference>
<protein>
    <recommendedName>
        <fullName evidence="3">Secreted protein</fullName>
    </recommendedName>
</protein>